<keyword evidence="8 10" id="KW-0503">Monooxygenase</keyword>
<dbReference type="GO" id="GO:0020037">
    <property type="term" value="F:heme binding"/>
    <property type="evidence" value="ECO:0007669"/>
    <property type="project" value="InterPro"/>
</dbReference>
<dbReference type="AlphaFoldDB" id="A0A5C3LHJ3"/>
<reference evidence="12 13" key="1">
    <citation type="journal article" date="2019" name="Nat. Ecol. Evol.">
        <title>Megaphylogeny resolves global patterns of mushroom evolution.</title>
        <authorList>
            <person name="Varga T."/>
            <person name="Krizsan K."/>
            <person name="Foldi C."/>
            <person name="Dima B."/>
            <person name="Sanchez-Garcia M."/>
            <person name="Sanchez-Ramirez S."/>
            <person name="Szollosi G.J."/>
            <person name="Szarkandi J.G."/>
            <person name="Papp V."/>
            <person name="Albert L."/>
            <person name="Andreopoulos W."/>
            <person name="Angelini C."/>
            <person name="Antonin V."/>
            <person name="Barry K.W."/>
            <person name="Bougher N.L."/>
            <person name="Buchanan P."/>
            <person name="Buyck B."/>
            <person name="Bense V."/>
            <person name="Catcheside P."/>
            <person name="Chovatia M."/>
            <person name="Cooper J."/>
            <person name="Damon W."/>
            <person name="Desjardin D."/>
            <person name="Finy P."/>
            <person name="Geml J."/>
            <person name="Haridas S."/>
            <person name="Hughes K."/>
            <person name="Justo A."/>
            <person name="Karasinski D."/>
            <person name="Kautmanova I."/>
            <person name="Kiss B."/>
            <person name="Kocsube S."/>
            <person name="Kotiranta H."/>
            <person name="LaButti K.M."/>
            <person name="Lechner B.E."/>
            <person name="Liimatainen K."/>
            <person name="Lipzen A."/>
            <person name="Lukacs Z."/>
            <person name="Mihaltcheva S."/>
            <person name="Morgado L.N."/>
            <person name="Niskanen T."/>
            <person name="Noordeloos M.E."/>
            <person name="Ohm R.A."/>
            <person name="Ortiz-Santana B."/>
            <person name="Ovrebo C."/>
            <person name="Racz N."/>
            <person name="Riley R."/>
            <person name="Savchenko A."/>
            <person name="Shiryaev A."/>
            <person name="Soop K."/>
            <person name="Spirin V."/>
            <person name="Szebenyi C."/>
            <person name="Tomsovsky M."/>
            <person name="Tulloss R.E."/>
            <person name="Uehling J."/>
            <person name="Grigoriev I.V."/>
            <person name="Vagvolgyi C."/>
            <person name="Papp T."/>
            <person name="Martin F.M."/>
            <person name="Miettinen O."/>
            <person name="Hibbett D.S."/>
            <person name="Nagy L.G."/>
        </authorList>
    </citation>
    <scope>NUCLEOTIDE SEQUENCE [LARGE SCALE GENOMIC DNA]</scope>
    <source>
        <strain evidence="12 13">CBS 166.37</strain>
    </source>
</reference>
<dbReference type="PRINTS" id="PR00463">
    <property type="entry name" value="EP450I"/>
</dbReference>
<comment type="similarity">
    <text evidence="3 10">Belongs to the cytochrome P450 family.</text>
</comment>
<keyword evidence="7 9" id="KW-0408">Iron</keyword>
<keyword evidence="5 9" id="KW-0479">Metal-binding</keyword>
<evidence type="ECO:0000256" key="9">
    <source>
        <dbReference type="PIRSR" id="PIRSR602401-1"/>
    </source>
</evidence>
<keyword evidence="11" id="KW-0472">Membrane</keyword>
<dbReference type="GO" id="GO:0016705">
    <property type="term" value="F:oxidoreductase activity, acting on paired donors, with incorporation or reduction of molecular oxygen"/>
    <property type="evidence" value="ECO:0007669"/>
    <property type="project" value="InterPro"/>
</dbReference>
<proteinExistence type="inferred from homology"/>
<dbReference type="Gene3D" id="1.10.630.10">
    <property type="entry name" value="Cytochrome P450"/>
    <property type="match status" value="1"/>
</dbReference>
<dbReference type="InterPro" id="IPR001128">
    <property type="entry name" value="Cyt_P450"/>
</dbReference>
<evidence type="ECO:0000313" key="12">
    <source>
        <dbReference type="EMBL" id="TFK32278.1"/>
    </source>
</evidence>
<evidence type="ECO:0000256" key="8">
    <source>
        <dbReference type="ARBA" id="ARBA00023033"/>
    </source>
</evidence>
<keyword evidence="11" id="KW-1133">Transmembrane helix</keyword>
<dbReference type="PANTHER" id="PTHR46300:SF7">
    <property type="entry name" value="P450, PUTATIVE (EUROFUNG)-RELATED"/>
    <property type="match status" value="1"/>
</dbReference>
<evidence type="ECO:0000256" key="2">
    <source>
        <dbReference type="ARBA" id="ARBA00005179"/>
    </source>
</evidence>
<dbReference type="GO" id="GO:0004497">
    <property type="term" value="F:monooxygenase activity"/>
    <property type="evidence" value="ECO:0007669"/>
    <property type="project" value="UniProtKB-KW"/>
</dbReference>
<keyword evidence="6 10" id="KW-0560">Oxidoreductase</keyword>
<dbReference type="PROSITE" id="PS00086">
    <property type="entry name" value="CYTOCHROME_P450"/>
    <property type="match status" value="1"/>
</dbReference>
<comment type="cofactor">
    <cofactor evidence="1 9">
        <name>heme</name>
        <dbReference type="ChEBI" id="CHEBI:30413"/>
    </cofactor>
</comment>
<evidence type="ECO:0000256" key="1">
    <source>
        <dbReference type="ARBA" id="ARBA00001971"/>
    </source>
</evidence>
<evidence type="ECO:0000313" key="13">
    <source>
        <dbReference type="Proteomes" id="UP000308652"/>
    </source>
</evidence>
<dbReference type="InterPro" id="IPR002401">
    <property type="entry name" value="Cyt_P450_E_grp-I"/>
</dbReference>
<keyword evidence="13" id="KW-1185">Reference proteome</keyword>
<evidence type="ECO:0000256" key="4">
    <source>
        <dbReference type="ARBA" id="ARBA00022617"/>
    </source>
</evidence>
<evidence type="ECO:0000256" key="6">
    <source>
        <dbReference type="ARBA" id="ARBA00023002"/>
    </source>
</evidence>
<comment type="pathway">
    <text evidence="2">Secondary metabolite biosynthesis.</text>
</comment>
<sequence length="507" mass="56771">MVGMIVVLDVILGFVGLFILQRILFRRSTGPLPPGPKKVPLLGNLLDMPSEREWFTFADWGDKWGDIISVSVFGQQFIILSSAKAAIDMLDKKSSIYSDRPVMQMGGELVGWKNTLVLVPYGDRFRNYRKLFHQLIGSHSAMEQFHPVEEKETHRFLKRLLSKPNDLAEHVRKTAGAIILRISHGYEVEEQDDPFVTLADVATEQFSLSTAPGGFLVNLVPALRHIPAWVPGAGFQKTASTWAKTLNEMVDRPHMFVKQQMTTGKADISFTSKLLDEPGVTLEREFEIKWSAGSLYSGGADTTVSAIYAFFKAMALHPDAQAKAQEELDAVVGNDRLPSFSDRERLPYINALVLEVLRWHSVTPTGVPHRVMEDNIHDGYLIPKGALVITNIWKMLHDPKVYSEPMSFRPERFLGPESEREQDPRDVCFGFGRRICPGRVLADASVFISCAMSLSTFNISKYSENGIVVEPTVDQTTGTISHPTHFQCTIKPRSQKAVALINSDERN</sequence>
<dbReference type="PANTHER" id="PTHR46300">
    <property type="entry name" value="P450, PUTATIVE (EUROFUNG)-RELATED-RELATED"/>
    <property type="match status" value="1"/>
</dbReference>
<dbReference type="GO" id="GO:0005506">
    <property type="term" value="F:iron ion binding"/>
    <property type="evidence" value="ECO:0007669"/>
    <property type="project" value="InterPro"/>
</dbReference>
<dbReference type="InterPro" id="IPR017972">
    <property type="entry name" value="Cyt_P450_CS"/>
</dbReference>
<dbReference type="Pfam" id="PF00067">
    <property type="entry name" value="p450"/>
    <property type="match status" value="1"/>
</dbReference>
<dbReference type="Proteomes" id="UP000308652">
    <property type="component" value="Unassembled WGS sequence"/>
</dbReference>
<evidence type="ECO:0000256" key="11">
    <source>
        <dbReference type="SAM" id="Phobius"/>
    </source>
</evidence>
<keyword evidence="11" id="KW-0812">Transmembrane</keyword>
<name>A0A5C3LHJ3_9AGAR</name>
<keyword evidence="4 9" id="KW-0349">Heme</keyword>
<dbReference type="InterPro" id="IPR036396">
    <property type="entry name" value="Cyt_P450_sf"/>
</dbReference>
<feature type="transmembrane region" description="Helical" evidence="11">
    <location>
        <begin position="6"/>
        <end position="25"/>
    </location>
</feature>
<organism evidence="12 13">
    <name type="scientific">Crucibulum laeve</name>
    <dbReference type="NCBI Taxonomy" id="68775"/>
    <lineage>
        <taxon>Eukaryota</taxon>
        <taxon>Fungi</taxon>
        <taxon>Dikarya</taxon>
        <taxon>Basidiomycota</taxon>
        <taxon>Agaricomycotina</taxon>
        <taxon>Agaricomycetes</taxon>
        <taxon>Agaricomycetidae</taxon>
        <taxon>Agaricales</taxon>
        <taxon>Agaricineae</taxon>
        <taxon>Nidulariaceae</taxon>
        <taxon>Crucibulum</taxon>
    </lineage>
</organism>
<dbReference type="SUPFAM" id="SSF48264">
    <property type="entry name" value="Cytochrome P450"/>
    <property type="match status" value="1"/>
</dbReference>
<evidence type="ECO:0000256" key="5">
    <source>
        <dbReference type="ARBA" id="ARBA00022723"/>
    </source>
</evidence>
<accession>A0A5C3LHJ3</accession>
<dbReference type="STRING" id="68775.A0A5C3LHJ3"/>
<gene>
    <name evidence="12" type="ORF">BDQ12DRAFT_774755</name>
</gene>
<dbReference type="OrthoDB" id="2789670at2759"/>
<dbReference type="EMBL" id="ML213680">
    <property type="protein sequence ID" value="TFK32278.1"/>
    <property type="molecule type" value="Genomic_DNA"/>
</dbReference>
<dbReference type="InterPro" id="IPR050364">
    <property type="entry name" value="Cytochrome_P450_fung"/>
</dbReference>
<evidence type="ECO:0000256" key="10">
    <source>
        <dbReference type="RuleBase" id="RU000461"/>
    </source>
</evidence>
<protein>
    <submittedName>
        <fullName evidence="12">Cytochrome P450</fullName>
    </submittedName>
</protein>
<evidence type="ECO:0000256" key="3">
    <source>
        <dbReference type="ARBA" id="ARBA00010617"/>
    </source>
</evidence>
<dbReference type="CDD" id="cd11065">
    <property type="entry name" value="CYP64-like"/>
    <property type="match status" value="1"/>
</dbReference>
<feature type="binding site" description="axial binding residue" evidence="9">
    <location>
        <position position="436"/>
    </location>
    <ligand>
        <name>heme</name>
        <dbReference type="ChEBI" id="CHEBI:30413"/>
    </ligand>
    <ligandPart>
        <name>Fe</name>
        <dbReference type="ChEBI" id="CHEBI:18248"/>
    </ligandPart>
</feature>
<evidence type="ECO:0000256" key="7">
    <source>
        <dbReference type="ARBA" id="ARBA00023004"/>
    </source>
</evidence>